<keyword evidence="2" id="KW-1185">Reference proteome</keyword>
<proteinExistence type="predicted"/>
<sequence>MTVSDSRIQLMQQHLNALFDDPTLEPSDELLRDFEDTLRTVHIDPSILVQTLPIILKTIQSHETTRSTKLFSIKVLSVLLPYFTISQIKTIIDDDLMYRAFSGPQALQKVIADLIARAGKGEVDTNLVHNLFGSLKLVNDVGVVNSIEKAIVQLVKVNDINEELFQIDISDFYDDTLLYSRLISVSTQLLPFVPNLPDSWYMVSEEQLLKYDDVLFFQYVLGSIQTLISYMGEIDINQNIEKQVDWIASMFTEKNSKFEEMEGFCEFQIVDVLTTLASSSEEMFNKFDKKYKIVEYASLLQNEKSFYFMATIKPRYLKNIDFRVPLGHKTIDIFCNLISDDDIASKVDFDEVAIKGLTFEEIYKIFLTLCKSKTKMKIMVQRCPIVIEKMVNSHITNNEMFEIDQIEQLLFELSRSGIDLGELRTSIDKKLNGEVSVMGPLTQTR</sequence>
<dbReference type="OrthoDB" id="4074002at2759"/>
<evidence type="ECO:0000313" key="2">
    <source>
        <dbReference type="Proteomes" id="UP000307173"/>
    </source>
</evidence>
<comment type="caution">
    <text evidence="1">The sequence shown here is derived from an EMBL/GenBank/DDBJ whole genome shotgun (WGS) entry which is preliminary data.</text>
</comment>
<dbReference type="EMBL" id="SELW01000638">
    <property type="protein sequence ID" value="TID17195.1"/>
    <property type="molecule type" value="Genomic_DNA"/>
</dbReference>
<protein>
    <recommendedName>
        <fullName evidence="3">DNA mismatch repair protein HSM3 N-terminal domain-containing protein</fullName>
    </recommendedName>
</protein>
<evidence type="ECO:0008006" key="3">
    <source>
        <dbReference type="Google" id="ProtNLM"/>
    </source>
</evidence>
<evidence type="ECO:0000313" key="1">
    <source>
        <dbReference type="EMBL" id="TID17195.1"/>
    </source>
</evidence>
<gene>
    <name evidence="1" type="ORF">CANINC_004054</name>
</gene>
<name>A0A4T0WX64_9ASCO</name>
<accession>A0A4T0WX64</accession>
<dbReference type="Gene3D" id="1.25.40.580">
    <property type="match status" value="1"/>
</dbReference>
<dbReference type="AlphaFoldDB" id="A0A4T0WX64"/>
<reference evidence="1 2" key="1">
    <citation type="journal article" date="2019" name="Front. Genet.">
        <title>Whole-Genome Sequencing of the Opportunistic Yeast Pathogen Candida inconspicua Uncovers Its Hybrid Origin.</title>
        <authorList>
            <person name="Mixao V."/>
            <person name="Hansen A.P."/>
            <person name="Saus E."/>
            <person name="Boekhout T."/>
            <person name="Lass-Florl C."/>
            <person name="Gabaldon T."/>
        </authorList>
    </citation>
    <scope>NUCLEOTIDE SEQUENCE [LARGE SCALE GENOMIC DNA]</scope>
    <source>
        <strain evidence="1 2">CBS 180</strain>
    </source>
</reference>
<dbReference type="Proteomes" id="UP000307173">
    <property type="component" value="Unassembled WGS sequence"/>
</dbReference>
<organism evidence="1 2">
    <name type="scientific">Pichia inconspicua</name>
    <dbReference type="NCBI Taxonomy" id="52247"/>
    <lineage>
        <taxon>Eukaryota</taxon>
        <taxon>Fungi</taxon>
        <taxon>Dikarya</taxon>
        <taxon>Ascomycota</taxon>
        <taxon>Saccharomycotina</taxon>
        <taxon>Pichiomycetes</taxon>
        <taxon>Pichiales</taxon>
        <taxon>Pichiaceae</taxon>
        <taxon>Pichia</taxon>
    </lineage>
</organism>
<dbReference type="STRING" id="52247.A0A4T0WX64"/>